<dbReference type="Proteomes" id="UP001500683">
    <property type="component" value="Unassembled WGS sequence"/>
</dbReference>
<keyword evidence="10" id="KW-0472">Membrane</keyword>
<feature type="region of interest" description="Disordered" evidence="9">
    <location>
        <begin position="456"/>
        <end position="475"/>
    </location>
</feature>
<proteinExistence type="predicted"/>
<feature type="region of interest" description="Disordered" evidence="9">
    <location>
        <begin position="1"/>
        <end position="41"/>
    </location>
</feature>
<feature type="domain" description="Histidine kinase/HSP90-like ATPase" evidence="11">
    <location>
        <begin position="365"/>
        <end position="459"/>
    </location>
</feature>
<dbReference type="Gene3D" id="3.30.565.10">
    <property type="entry name" value="Histidine kinase-like ATPase, C-terminal domain"/>
    <property type="match status" value="1"/>
</dbReference>
<feature type="transmembrane region" description="Helical" evidence="10">
    <location>
        <begin position="92"/>
        <end position="112"/>
    </location>
</feature>
<keyword evidence="10" id="KW-0812">Transmembrane</keyword>
<feature type="compositionally biased region" description="Basic and acidic residues" evidence="9">
    <location>
        <begin position="29"/>
        <end position="41"/>
    </location>
</feature>
<comment type="catalytic activity">
    <reaction evidence="1">
        <text>ATP + protein L-histidine = ADP + protein N-phospho-L-histidine.</text>
        <dbReference type="EC" id="2.7.13.3"/>
    </reaction>
</comment>
<evidence type="ECO:0000256" key="4">
    <source>
        <dbReference type="ARBA" id="ARBA00022679"/>
    </source>
</evidence>
<dbReference type="SUPFAM" id="SSF55874">
    <property type="entry name" value="ATPase domain of HSP90 chaperone/DNA topoisomerase II/histidine kinase"/>
    <property type="match status" value="1"/>
</dbReference>
<evidence type="ECO:0000256" key="2">
    <source>
        <dbReference type="ARBA" id="ARBA00012438"/>
    </source>
</evidence>
<sequence>MGRMNDPTSPALPRPGPAPADASAASPRPPRDGDPHPRPDWRDRRDWWGVAAALLARPSRRAAWLDLLLWAALSFPMVVGTVLPARAGQARWWLEFAGVLVLGAAIAVGRAWPLTALVTGTALIAVHGNFVFALPVLAYQTGLRRTHARPVLWGFTGIFVAGTTLNLIRGIDVTVWFPLTIWLVLLGVLPWMVGRYWRQYRQLLHAGWERAEQLEREQRIVAERERLRERARIAQDMHDSLGHELALLAVRAGALQVAPGLDDHHRAAAADLRAGAAEATERLRQIIGVLREDAPPGAAGGGVPADDPPVRDVPVGHAVAELTARARASGIPVELVEDPSPAAPPGDAAGDTAGAGEEPADLAPMVRLAVYRVVQEALTNAAKHAPGAPVRVRVRHHASGVTVTVSNQAPPTGTRPLPAGGGHGLTGLAERVRLAGGVLRAGPTRGGGFEVTADLPATPADPAPAPTPGTGTDAGAVSESARHLARQRRQLQQRLVHAIAVPTALLAALSAVMVGYYVYMTLNSVLRPSDFAALRAGDDSAQVTQVLPREELMNPDAYRTWYPEPPGADCRYYRPDANVLGLYKVYRLCFADGRLSSKQVLYAPGGPGHPNAPDTPERDGTGR</sequence>
<comment type="caution">
    <text evidence="12">The sequence shown here is derived from an EMBL/GenBank/DDBJ whole genome shotgun (WGS) entry which is preliminary data.</text>
</comment>
<accession>A0ABP7VB19</accession>
<protein>
    <recommendedName>
        <fullName evidence="2">histidine kinase</fullName>
        <ecNumber evidence="2">2.7.13.3</ecNumber>
    </recommendedName>
</protein>
<feature type="transmembrane region" description="Helical" evidence="10">
    <location>
        <begin position="151"/>
        <end position="169"/>
    </location>
</feature>
<feature type="compositionally biased region" description="Low complexity" evidence="9">
    <location>
        <begin position="345"/>
        <end position="357"/>
    </location>
</feature>
<evidence type="ECO:0000256" key="3">
    <source>
        <dbReference type="ARBA" id="ARBA00022553"/>
    </source>
</evidence>
<dbReference type="SMART" id="SM00387">
    <property type="entry name" value="HATPase_c"/>
    <property type="match status" value="1"/>
</dbReference>
<keyword evidence="13" id="KW-1185">Reference proteome</keyword>
<gene>
    <name evidence="12" type="ORF">GCM10022214_15510</name>
</gene>
<keyword evidence="3" id="KW-0597">Phosphoprotein</keyword>
<dbReference type="GO" id="GO:0016301">
    <property type="term" value="F:kinase activity"/>
    <property type="evidence" value="ECO:0007669"/>
    <property type="project" value="UniProtKB-KW"/>
</dbReference>
<dbReference type="InterPro" id="IPR003594">
    <property type="entry name" value="HATPase_dom"/>
</dbReference>
<feature type="transmembrane region" description="Helical" evidence="10">
    <location>
        <begin position="175"/>
        <end position="193"/>
    </location>
</feature>
<dbReference type="PANTHER" id="PTHR24421">
    <property type="entry name" value="NITRATE/NITRITE SENSOR PROTEIN NARX-RELATED"/>
    <property type="match status" value="1"/>
</dbReference>
<evidence type="ECO:0000256" key="6">
    <source>
        <dbReference type="ARBA" id="ARBA00022777"/>
    </source>
</evidence>
<evidence type="ECO:0000313" key="12">
    <source>
        <dbReference type="EMBL" id="GAA4062992.1"/>
    </source>
</evidence>
<dbReference type="EC" id="2.7.13.3" evidence="2"/>
<evidence type="ECO:0000256" key="1">
    <source>
        <dbReference type="ARBA" id="ARBA00000085"/>
    </source>
</evidence>
<feature type="transmembrane region" description="Helical" evidence="10">
    <location>
        <begin position="67"/>
        <end position="85"/>
    </location>
</feature>
<dbReference type="InterPro" id="IPR036890">
    <property type="entry name" value="HATPase_C_sf"/>
</dbReference>
<evidence type="ECO:0000256" key="9">
    <source>
        <dbReference type="SAM" id="MobiDB-lite"/>
    </source>
</evidence>
<reference evidence="13" key="1">
    <citation type="journal article" date="2019" name="Int. J. Syst. Evol. Microbiol.">
        <title>The Global Catalogue of Microorganisms (GCM) 10K type strain sequencing project: providing services to taxonomists for standard genome sequencing and annotation.</title>
        <authorList>
            <consortium name="The Broad Institute Genomics Platform"/>
            <consortium name="The Broad Institute Genome Sequencing Center for Infectious Disease"/>
            <person name="Wu L."/>
            <person name="Ma J."/>
        </authorList>
    </citation>
    <scope>NUCLEOTIDE SEQUENCE [LARGE SCALE GENOMIC DNA]</scope>
    <source>
        <strain evidence="13">JCM 16702</strain>
    </source>
</reference>
<evidence type="ECO:0000256" key="10">
    <source>
        <dbReference type="SAM" id="Phobius"/>
    </source>
</evidence>
<evidence type="ECO:0000259" key="11">
    <source>
        <dbReference type="SMART" id="SM00387"/>
    </source>
</evidence>
<dbReference type="EMBL" id="BAAAZG010000005">
    <property type="protein sequence ID" value="GAA4062992.1"/>
    <property type="molecule type" value="Genomic_DNA"/>
</dbReference>
<evidence type="ECO:0000256" key="8">
    <source>
        <dbReference type="ARBA" id="ARBA00023012"/>
    </source>
</evidence>
<dbReference type="Gene3D" id="1.20.5.1930">
    <property type="match status" value="1"/>
</dbReference>
<keyword evidence="4" id="KW-0808">Transferase</keyword>
<feature type="region of interest" description="Disordered" evidence="9">
    <location>
        <begin position="337"/>
        <end position="360"/>
    </location>
</feature>
<dbReference type="Pfam" id="PF07730">
    <property type="entry name" value="HisKA_3"/>
    <property type="match status" value="1"/>
</dbReference>
<feature type="transmembrane region" description="Helical" evidence="10">
    <location>
        <begin position="118"/>
        <end position="139"/>
    </location>
</feature>
<dbReference type="PANTHER" id="PTHR24421:SF10">
    <property type="entry name" value="NITRATE_NITRITE SENSOR PROTEIN NARQ"/>
    <property type="match status" value="1"/>
</dbReference>
<evidence type="ECO:0000256" key="7">
    <source>
        <dbReference type="ARBA" id="ARBA00022840"/>
    </source>
</evidence>
<keyword evidence="5" id="KW-0547">Nucleotide-binding</keyword>
<evidence type="ECO:0000256" key="5">
    <source>
        <dbReference type="ARBA" id="ARBA00022741"/>
    </source>
</evidence>
<keyword evidence="8" id="KW-0902">Two-component regulatory system</keyword>
<evidence type="ECO:0000313" key="13">
    <source>
        <dbReference type="Proteomes" id="UP001500683"/>
    </source>
</evidence>
<dbReference type="InterPro" id="IPR011712">
    <property type="entry name" value="Sig_transdc_His_kin_sub3_dim/P"/>
</dbReference>
<dbReference type="Pfam" id="PF02518">
    <property type="entry name" value="HATPase_c"/>
    <property type="match status" value="1"/>
</dbReference>
<organism evidence="12 13">
    <name type="scientific">Actinomadura miaoliensis</name>
    <dbReference type="NCBI Taxonomy" id="430685"/>
    <lineage>
        <taxon>Bacteria</taxon>
        <taxon>Bacillati</taxon>
        <taxon>Actinomycetota</taxon>
        <taxon>Actinomycetes</taxon>
        <taxon>Streptosporangiales</taxon>
        <taxon>Thermomonosporaceae</taxon>
        <taxon>Actinomadura</taxon>
    </lineage>
</organism>
<dbReference type="InterPro" id="IPR050482">
    <property type="entry name" value="Sensor_HK_TwoCompSys"/>
</dbReference>
<dbReference type="CDD" id="cd16917">
    <property type="entry name" value="HATPase_UhpB-NarQ-NarX-like"/>
    <property type="match status" value="1"/>
</dbReference>
<feature type="transmembrane region" description="Helical" evidence="10">
    <location>
        <begin position="495"/>
        <end position="519"/>
    </location>
</feature>
<keyword evidence="6 12" id="KW-0418">Kinase</keyword>
<keyword evidence="7" id="KW-0067">ATP-binding</keyword>
<keyword evidence="10" id="KW-1133">Transmembrane helix</keyword>
<name>A0ABP7VB19_9ACTN</name>
<feature type="region of interest" description="Disordered" evidence="9">
    <location>
        <begin position="601"/>
        <end position="623"/>
    </location>
</feature>